<feature type="transmembrane region" description="Helical" evidence="10">
    <location>
        <begin position="307"/>
        <end position="329"/>
    </location>
</feature>
<accession>A0A834MKG6</accession>
<dbReference type="Pfam" id="PF02949">
    <property type="entry name" value="7tm_6"/>
    <property type="match status" value="1"/>
</dbReference>
<comment type="caution">
    <text evidence="11">The sequence shown here is derived from an EMBL/GenBank/DDBJ whole genome shotgun (WGS) entry which is preliminary data.</text>
</comment>
<protein>
    <recommendedName>
        <fullName evidence="10">Odorant receptor</fullName>
    </recommendedName>
</protein>
<keyword evidence="8 10" id="KW-0675">Receptor</keyword>
<keyword evidence="6 10" id="KW-1133">Transmembrane helix</keyword>
<comment type="similarity">
    <text evidence="10">Belongs to the insect chemoreceptor superfamily. Heteromeric odorant receptor channel (TC 1.A.69) family.</text>
</comment>
<evidence type="ECO:0000256" key="6">
    <source>
        <dbReference type="ARBA" id="ARBA00022989"/>
    </source>
</evidence>
<evidence type="ECO:0000256" key="5">
    <source>
        <dbReference type="ARBA" id="ARBA00022725"/>
    </source>
</evidence>
<dbReference type="GO" id="GO:0004984">
    <property type="term" value="F:olfactory receptor activity"/>
    <property type="evidence" value="ECO:0007669"/>
    <property type="project" value="InterPro"/>
</dbReference>
<name>A0A834MKG6_RHYFE</name>
<dbReference type="GO" id="GO:0005549">
    <property type="term" value="F:odorant binding"/>
    <property type="evidence" value="ECO:0007669"/>
    <property type="project" value="InterPro"/>
</dbReference>
<dbReference type="AlphaFoldDB" id="A0A834MKG6"/>
<feature type="transmembrane region" description="Helical" evidence="10">
    <location>
        <begin position="41"/>
        <end position="66"/>
    </location>
</feature>
<evidence type="ECO:0000256" key="4">
    <source>
        <dbReference type="ARBA" id="ARBA00022692"/>
    </source>
</evidence>
<proteinExistence type="inferred from homology"/>
<evidence type="ECO:0000313" key="12">
    <source>
        <dbReference type="Proteomes" id="UP000625711"/>
    </source>
</evidence>
<keyword evidence="2" id="KW-1003">Cell membrane</keyword>
<dbReference type="GO" id="GO:0005886">
    <property type="term" value="C:plasma membrane"/>
    <property type="evidence" value="ECO:0007669"/>
    <property type="project" value="UniProtKB-SubCell"/>
</dbReference>
<keyword evidence="7 10" id="KW-0472">Membrane</keyword>
<keyword evidence="3 10" id="KW-0716">Sensory transduction</keyword>
<sequence>MAVFNYPKVDLFGRCMELYYVMGIIPLLPDKSTEPSLGYRIYSFAMFYSGCIFNILEFVNLAQSIINENTSLELIITNYMLASLHSAGLLKSRLGKSKKGAEYLRKIIDFEERVYASRSKKLIDLYKNNSTAFRTIAAGYFTGVFMVIVCYGSSSLFRSQEFLLIGNVSYEIKQLPIPIWSPFNQYTHYLLSYSWSLTIGTQLAFYFVAGDLICFGYSVFALCKLEMLKHFIGDFFNQAKVIQQNLKCDETESYRILQRECIIMHQEIISYIDDLNSQIKYLMLMDFLPGSIQMAALMYQLMNNLNIVQMVLIGEFVLTLTARFFIYCVNANKINEESQLIGTIWYQIDWTVLPNDVKRNIIICITRSQKPLSITVGDFQEISLVTFVSIMKGAYTYMMFLTTF</sequence>
<dbReference type="PANTHER" id="PTHR21137">
    <property type="entry name" value="ODORANT RECEPTOR"/>
    <property type="match status" value="1"/>
</dbReference>
<evidence type="ECO:0000256" key="10">
    <source>
        <dbReference type="RuleBase" id="RU351113"/>
    </source>
</evidence>
<feature type="transmembrane region" description="Helical" evidence="10">
    <location>
        <begin position="131"/>
        <end position="154"/>
    </location>
</feature>
<organism evidence="11 12">
    <name type="scientific">Rhynchophorus ferrugineus</name>
    <name type="common">Red palm weevil</name>
    <name type="synonym">Curculio ferrugineus</name>
    <dbReference type="NCBI Taxonomy" id="354439"/>
    <lineage>
        <taxon>Eukaryota</taxon>
        <taxon>Metazoa</taxon>
        <taxon>Ecdysozoa</taxon>
        <taxon>Arthropoda</taxon>
        <taxon>Hexapoda</taxon>
        <taxon>Insecta</taxon>
        <taxon>Pterygota</taxon>
        <taxon>Neoptera</taxon>
        <taxon>Endopterygota</taxon>
        <taxon>Coleoptera</taxon>
        <taxon>Polyphaga</taxon>
        <taxon>Cucujiformia</taxon>
        <taxon>Curculionidae</taxon>
        <taxon>Dryophthorinae</taxon>
        <taxon>Rhynchophorus</taxon>
    </lineage>
</organism>
<keyword evidence="12" id="KW-1185">Reference proteome</keyword>
<feature type="transmembrane region" description="Helical" evidence="10">
    <location>
        <begin position="203"/>
        <end position="223"/>
    </location>
</feature>
<keyword evidence="4 10" id="KW-0812">Transmembrane</keyword>
<dbReference type="InterPro" id="IPR004117">
    <property type="entry name" value="7tm6_olfct_rcpt"/>
</dbReference>
<evidence type="ECO:0000313" key="11">
    <source>
        <dbReference type="EMBL" id="KAF7285661.1"/>
    </source>
</evidence>
<keyword evidence="5 10" id="KW-0552">Olfaction</keyword>
<reference evidence="11" key="1">
    <citation type="submission" date="2020-08" db="EMBL/GenBank/DDBJ databases">
        <title>Genome sequencing and assembly of the red palm weevil Rhynchophorus ferrugineus.</title>
        <authorList>
            <person name="Dias G.B."/>
            <person name="Bergman C.M."/>
            <person name="Manee M."/>
        </authorList>
    </citation>
    <scope>NUCLEOTIDE SEQUENCE</scope>
    <source>
        <strain evidence="11">AA-2017</strain>
        <tissue evidence="11">Whole larva</tissue>
    </source>
</reference>
<dbReference type="GO" id="GO:0007165">
    <property type="term" value="P:signal transduction"/>
    <property type="evidence" value="ECO:0007669"/>
    <property type="project" value="UniProtKB-KW"/>
</dbReference>
<dbReference type="Proteomes" id="UP000625711">
    <property type="component" value="Unassembled WGS sequence"/>
</dbReference>
<keyword evidence="9 10" id="KW-0807">Transducer</keyword>
<dbReference type="PANTHER" id="PTHR21137:SF35">
    <property type="entry name" value="ODORANT RECEPTOR 19A-RELATED"/>
    <property type="match status" value="1"/>
</dbReference>
<evidence type="ECO:0000256" key="3">
    <source>
        <dbReference type="ARBA" id="ARBA00022606"/>
    </source>
</evidence>
<evidence type="ECO:0000256" key="2">
    <source>
        <dbReference type="ARBA" id="ARBA00022475"/>
    </source>
</evidence>
<dbReference type="EMBL" id="JAACXV010000048">
    <property type="protein sequence ID" value="KAF7285661.1"/>
    <property type="molecule type" value="Genomic_DNA"/>
</dbReference>
<gene>
    <name evidence="11" type="ORF">GWI33_010240</name>
</gene>
<evidence type="ECO:0000256" key="1">
    <source>
        <dbReference type="ARBA" id="ARBA00004651"/>
    </source>
</evidence>
<evidence type="ECO:0000256" key="8">
    <source>
        <dbReference type="ARBA" id="ARBA00023170"/>
    </source>
</evidence>
<comment type="subcellular location">
    <subcellularLocation>
        <location evidence="1 10">Cell membrane</location>
        <topology evidence="1 10">Multi-pass membrane protein</topology>
    </subcellularLocation>
</comment>
<evidence type="ECO:0000256" key="9">
    <source>
        <dbReference type="ARBA" id="ARBA00023224"/>
    </source>
</evidence>
<comment type="caution">
    <text evidence="10">Lacks conserved residue(s) required for the propagation of feature annotation.</text>
</comment>
<dbReference type="OrthoDB" id="6597368at2759"/>
<evidence type="ECO:0000256" key="7">
    <source>
        <dbReference type="ARBA" id="ARBA00023136"/>
    </source>
</evidence>